<name>G0P9U4_CAEBE</name>
<accession>G0P9U4</accession>
<proteinExistence type="predicted"/>
<dbReference type="Proteomes" id="UP000008068">
    <property type="component" value="Unassembled WGS sequence"/>
</dbReference>
<dbReference type="AlphaFoldDB" id="G0P9U4"/>
<evidence type="ECO:0000313" key="2">
    <source>
        <dbReference type="Proteomes" id="UP000008068"/>
    </source>
</evidence>
<reference evidence="2" key="1">
    <citation type="submission" date="2011-07" db="EMBL/GenBank/DDBJ databases">
        <authorList>
            <consortium name="Caenorhabditis brenneri Sequencing and Analysis Consortium"/>
            <person name="Wilson R.K."/>
        </authorList>
    </citation>
    <scope>NUCLEOTIDE SEQUENCE [LARGE SCALE GENOMIC DNA]</scope>
    <source>
        <strain evidence="2">PB2801</strain>
    </source>
</reference>
<dbReference type="EMBL" id="GL380158">
    <property type="protein sequence ID" value="EGT48740.1"/>
    <property type="molecule type" value="Genomic_DNA"/>
</dbReference>
<keyword evidence="2" id="KW-1185">Reference proteome</keyword>
<dbReference type="HOGENOM" id="CLU_2778120_0_0_1"/>
<organism evidence="2">
    <name type="scientific">Caenorhabditis brenneri</name>
    <name type="common">Nematode worm</name>
    <dbReference type="NCBI Taxonomy" id="135651"/>
    <lineage>
        <taxon>Eukaryota</taxon>
        <taxon>Metazoa</taxon>
        <taxon>Ecdysozoa</taxon>
        <taxon>Nematoda</taxon>
        <taxon>Chromadorea</taxon>
        <taxon>Rhabditida</taxon>
        <taxon>Rhabditina</taxon>
        <taxon>Rhabditomorpha</taxon>
        <taxon>Rhabditoidea</taxon>
        <taxon>Rhabditidae</taxon>
        <taxon>Peloderinae</taxon>
        <taxon>Caenorhabditis</taxon>
    </lineage>
</organism>
<sequence>MFDSILRYSDTPFLPSTHQFRIGLVTDKHYSSSHFSSLFSSSSFFSLVFPASVLWREAAEAAAIRAVCD</sequence>
<dbReference type="InParanoid" id="G0P9U4"/>
<gene>
    <name evidence="1" type="ORF">CAEBREN_10015</name>
</gene>
<protein>
    <submittedName>
        <fullName evidence="1">Uncharacterized protein</fullName>
    </submittedName>
</protein>
<evidence type="ECO:0000313" key="1">
    <source>
        <dbReference type="EMBL" id="EGT48740.1"/>
    </source>
</evidence>